<evidence type="ECO:0000256" key="6">
    <source>
        <dbReference type="ARBA" id="ARBA00022777"/>
    </source>
</evidence>
<feature type="transmembrane region" description="Helical" evidence="9">
    <location>
        <begin position="247"/>
        <end position="269"/>
    </location>
</feature>
<evidence type="ECO:0000313" key="11">
    <source>
        <dbReference type="EMBL" id="GIH61641.1"/>
    </source>
</evidence>
<dbReference type="SUPFAM" id="SSF55874">
    <property type="entry name" value="ATPase domain of HSP90 chaperone/DNA topoisomerase II/histidine kinase"/>
    <property type="match status" value="1"/>
</dbReference>
<dbReference type="Pfam" id="PF07730">
    <property type="entry name" value="HisKA_3"/>
    <property type="match status" value="1"/>
</dbReference>
<keyword evidence="12" id="KW-1185">Reference proteome</keyword>
<comment type="catalytic activity">
    <reaction evidence="1">
        <text>ATP + protein L-histidine = ADP + protein N-phospho-L-histidine.</text>
        <dbReference type="EC" id="2.7.13.3"/>
    </reaction>
</comment>
<accession>A0ABQ4GJP3</accession>
<evidence type="ECO:0000313" key="12">
    <source>
        <dbReference type="Proteomes" id="UP000660454"/>
    </source>
</evidence>
<feature type="transmembrane region" description="Helical" evidence="9">
    <location>
        <begin position="275"/>
        <end position="296"/>
    </location>
</feature>
<evidence type="ECO:0000256" key="5">
    <source>
        <dbReference type="ARBA" id="ARBA00022741"/>
    </source>
</evidence>
<name>A0ABQ4GJP3_9ACTN</name>
<protein>
    <recommendedName>
        <fullName evidence="2">histidine kinase</fullName>
        <ecNumber evidence="2">2.7.13.3</ecNumber>
    </recommendedName>
</protein>
<feature type="transmembrane region" description="Helical" evidence="9">
    <location>
        <begin position="308"/>
        <end position="333"/>
    </location>
</feature>
<feature type="transmembrane region" description="Helical" evidence="9">
    <location>
        <begin position="339"/>
        <end position="357"/>
    </location>
</feature>
<dbReference type="Gene3D" id="3.30.565.10">
    <property type="entry name" value="Histidine kinase-like ATPase, C-terminal domain"/>
    <property type="match status" value="1"/>
</dbReference>
<keyword evidence="8" id="KW-0902">Two-component regulatory system</keyword>
<dbReference type="InterPro" id="IPR011712">
    <property type="entry name" value="Sig_transdc_His_kin_sub3_dim/P"/>
</dbReference>
<dbReference type="InterPro" id="IPR036890">
    <property type="entry name" value="HATPase_C_sf"/>
</dbReference>
<feature type="domain" description="Histidine kinase" evidence="10">
    <location>
        <begin position="503"/>
        <end position="691"/>
    </location>
</feature>
<dbReference type="Proteomes" id="UP000660454">
    <property type="component" value="Unassembled WGS sequence"/>
</dbReference>
<reference evidence="11 12" key="1">
    <citation type="submission" date="2021-01" db="EMBL/GenBank/DDBJ databases">
        <title>Whole genome shotgun sequence of Microbispora siamensis NBRC 104113.</title>
        <authorList>
            <person name="Komaki H."/>
            <person name="Tamura T."/>
        </authorList>
    </citation>
    <scope>NUCLEOTIDE SEQUENCE [LARGE SCALE GENOMIC DNA]</scope>
    <source>
        <strain evidence="11 12">NBRC 104113</strain>
    </source>
</reference>
<keyword evidence="9" id="KW-1133">Transmembrane helix</keyword>
<feature type="transmembrane region" description="Helical" evidence="9">
    <location>
        <begin position="22"/>
        <end position="42"/>
    </location>
</feature>
<evidence type="ECO:0000256" key="9">
    <source>
        <dbReference type="SAM" id="Phobius"/>
    </source>
</evidence>
<evidence type="ECO:0000256" key="4">
    <source>
        <dbReference type="ARBA" id="ARBA00022679"/>
    </source>
</evidence>
<evidence type="ECO:0000256" key="7">
    <source>
        <dbReference type="ARBA" id="ARBA00022840"/>
    </source>
</evidence>
<evidence type="ECO:0000256" key="2">
    <source>
        <dbReference type="ARBA" id="ARBA00012438"/>
    </source>
</evidence>
<gene>
    <name evidence="11" type="ORF">Msi02_24580</name>
</gene>
<dbReference type="PANTHER" id="PTHR24421">
    <property type="entry name" value="NITRATE/NITRITE SENSOR PROTEIN NARX-RELATED"/>
    <property type="match status" value="1"/>
</dbReference>
<dbReference type="InterPro" id="IPR003594">
    <property type="entry name" value="HATPase_dom"/>
</dbReference>
<keyword evidence="6" id="KW-0418">Kinase</keyword>
<evidence type="ECO:0000259" key="10">
    <source>
        <dbReference type="PROSITE" id="PS50109"/>
    </source>
</evidence>
<comment type="caution">
    <text evidence="11">The sequence shown here is derived from an EMBL/GenBank/DDBJ whole genome shotgun (WGS) entry which is preliminary data.</text>
</comment>
<keyword evidence="5" id="KW-0547">Nucleotide-binding</keyword>
<dbReference type="EMBL" id="BOOF01000011">
    <property type="protein sequence ID" value="GIH61641.1"/>
    <property type="molecule type" value="Genomic_DNA"/>
</dbReference>
<feature type="transmembrane region" description="Helical" evidence="9">
    <location>
        <begin position="159"/>
        <end position="180"/>
    </location>
</feature>
<dbReference type="InterPro" id="IPR005467">
    <property type="entry name" value="His_kinase_dom"/>
</dbReference>
<feature type="transmembrane region" description="Helical" evidence="9">
    <location>
        <begin position="211"/>
        <end position="235"/>
    </location>
</feature>
<organism evidence="11 12">
    <name type="scientific">Microbispora siamensis</name>
    <dbReference type="NCBI Taxonomy" id="564413"/>
    <lineage>
        <taxon>Bacteria</taxon>
        <taxon>Bacillati</taxon>
        <taxon>Actinomycetota</taxon>
        <taxon>Actinomycetes</taxon>
        <taxon>Streptosporangiales</taxon>
        <taxon>Streptosporangiaceae</taxon>
        <taxon>Microbispora</taxon>
    </lineage>
</organism>
<feature type="transmembrane region" description="Helical" evidence="9">
    <location>
        <begin position="91"/>
        <end position="113"/>
    </location>
</feature>
<feature type="transmembrane region" description="Helical" evidence="9">
    <location>
        <begin position="62"/>
        <end position="79"/>
    </location>
</feature>
<dbReference type="InterPro" id="IPR050482">
    <property type="entry name" value="Sensor_HK_TwoCompSys"/>
</dbReference>
<keyword evidence="9" id="KW-0472">Membrane</keyword>
<keyword evidence="7" id="KW-0067">ATP-binding</keyword>
<evidence type="ECO:0000256" key="8">
    <source>
        <dbReference type="ARBA" id="ARBA00023012"/>
    </source>
</evidence>
<dbReference type="CDD" id="cd16917">
    <property type="entry name" value="HATPase_UhpB-NarQ-NarX-like"/>
    <property type="match status" value="1"/>
</dbReference>
<evidence type="ECO:0000256" key="3">
    <source>
        <dbReference type="ARBA" id="ARBA00022553"/>
    </source>
</evidence>
<dbReference type="PROSITE" id="PS50109">
    <property type="entry name" value="HIS_KIN"/>
    <property type="match status" value="1"/>
</dbReference>
<dbReference type="SMART" id="SM00387">
    <property type="entry name" value="HATPase_c"/>
    <property type="match status" value="1"/>
</dbReference>
<keyword evidence="4" id="KW-0808">Transferase</keyword>
<dbReference type="EC" id="2.7.13.3" evidence="2"/>
<keyword evidence="3" id="KW-0597">Phosphoprotein</keyword>
<evidence type="ECO:0000256" key="1">
    <source>
        <dbReference type="ARBA" id="ARBA00000085"/>
    </source>
</evidence>
<dbReference type="PANTHER" id="PTHR24421:SF10">
    <property type="entry name" value="NITRATE_NITRITE SENSOR PROTEIN NARQ"/>
    <property type="match status" value="1"/>
</dbReference>
<feature type="transmembrane region" description="Helical" evidence="9">
    <location>
        <begin position="125"/>
        <end position="147"/>
    </location>
</feature>
<dbReference type="Pfam" id="PF02518">
    <property type="entry name" value="HATPase_c"/>
    <property type="match status" value="1"/>
</dbReference>
<dbReference type="Gene3D" id="1.20.5.1930">
    <property type="match status" value="1"/>
</dbReference>
<proteinExistence type="predicted"/>
<keyword evidence="9" id="KW-0812">Transmembrane</keyword>
<sequence length="699" mass="74641">MPVVVDVEAAGRTATGRAAVRTALAAAPAVIALALAAGTAIVDLRNRGVAASPGAGLDVANWPSAMAGLAQALPGALLLRRLPRHPVTWVLTVSGLEWALNGFLGAWSTYAIYTSPGAPGASAAYWLFERFGSALLMGLPLLILLFPDGRLPAARVWRWLSVVSLALTALLPACLVVVPMEVMARYTATPLPAEISRLALDPLSIALPYDVWAPVLAVAYVAEPVSLVVPFAVMLHRYRVADADRRAQIRWLTWAALVDMFVLLLQFVAPVRVTAVLFCLAIALTSAAVLVAVTRYRLYDIDRLLPATVLYGLLALSVVVIDVAVFTVAGSTLGERDSALAAIAIVAVVYAPLRSWLWRAIRRLLRGGRDDPYGMVSTLAERLELATDPDDQLVALARTVADAFRLSYVRVEIERAGGARSVVEHGSPHGPSLSLPVAYRGEVVGRLILCRTDLTERDQRLLGDLVRQAAAAARASELSADLQRIRVQLVGTREEERRRLRRDLHDGLGPSLGAVALRIETARNLAQSAPAQSDRMLEQAAAEVAAVLADVRRLVHDLRPPALDELGLRRAVEQQAERVRSSRLQVAVSAEGDLGSLPAAVEVATYRIVSEALTNVVRHSGAAHCDITLAAQERMLEVTVRDDGSGIGVDVTAGVGMLSLRERAAELGGDCEVVCPPGGGTLVRARLPLEETTEVAGVR</sequence>